<sequence length="81" mass="9163">MEREGDYHNSYASSCLFDSRSVGGVRRKAGIFQGRPRKATVLVRAKQISGSRFERRILVLRKAVFYPGYGAGIREVNREQG</sequence>
<gene>
    <name evidence="1" type="ORF">Metal_2783</name>
</gene>
<dbReference type="HOGENOM" id="CLU_2569833_0_0_6"/>
<evidence type="ECO:0000313" key="1">
    <source>
        <dbReference type="EMBL" id="EIC30475.1"/>
    </source>
</evidence>
<organism evidence="1 2">
    <name type="scientific">Methylomicrobium album BG8</name>
    <dbReference type="NCBI Taxonomy" id="686340"/>
    <lineage>
        <taxon>Bacteria</taxon>
        <taxon>Pseudomonadati</taxon>
        <taxon>Pseudomonadota</taxon>
        <taxon>Gammaproteobacteria</taxon>
        <taxon>Methylococcales</taxon>
        <taxon>Methylococcaceae</taxon>
        <taxon>Methylomicrobium</taxon>
    </lineage>
</organism>
<reference evidence="1 2" key="1">
    <citation type="journal article" date="2013" name="Genome Announc.">
        <title>Genome Sequence of the Obligate Gammaproteobacterial Methanotroph Methylomicrobium album Strain BG8.</title>
        <authorList>
            <person name="Kits K.D."/>
            <person name="Kalyuzhnaya M.G."/>
            <person name="Klotz M.G."/>
            <person name="Jetten M.S."/>
            <person name="Op den Camp H.J."/>
            <person name="Vuilleumier S."/>
            <person name="Bringel F."/>
            <person name="Dispirito A.A."/>
            <person name="Murrell J.C."/>
            <person name="Bruce D."/>
            <person name="Cheng J.F."/>
            <person name="Copeland A."/>
            <person name="Goodwin L."/>
            <person name="Hauser L."/>
            <person name="Lajus A."/>
            <person name="Land M.L."/>
            <person name="Lapidus A."/>
            <person name="Lucas S."/>
            <person name="Medigue C."/>
            <person name="Pitluck S."/>
            <person name="Woyke T."/>
            <person name="Zeytun A."/>
            <person name="Stein L.Y."/>
        </authorList>
    </citation>
    <scope>NUCLEOTIDE SEQUENCE [LARGE SCALE GENOMIC DNA]</scope>
    <source>
        <strain evidence="1 2">BG8</strain>
    </source>
</reference>
<keyword evidence="2" id="KW-1185">Reference proteome</keyword>
<name>H8GKZ4_METAL</name>
<proteinExistence type="predicted"/>
<protein>
    <submittedName>
        <fullName evidence="1">Uncharacterized protein</fullName>
    </submittedName>
</protein>
<dbReference type="Proteomes" id="UP000005090">
    <property type="component" value="Chromosome"/>
</dbReference>
<dbReference type="AlphaFoldDB" id="H8GKZ4"/>
<evidence type="ECO:0000313" key="2">
    <source>
        <dbReference type="Proteomes" id="UP000005090"/>
    </source>
</evidence>
<accession>H8GKZ4</accession>
<dbReference type="EMBL" id="CM001475">
    <property type="protein sequence ID" value="EIC30475.1"/>
    <property type="molecule type" value="Genomic_DNA"/>
</dbReference>